<proteinExistence type="predicted"/>
<dbReference type="EMBL" id="CAEMXZ010000043">
    <property type="protein sequence ID" value="CAB4323405.1"/>
    <property type="molecule type" value="Genomic_DNA"/>
</dbReference>
<name>A0A6J5YDA4_9ZZZZ</name>
<feature type="compositionally biased region" description="Polar residues" evidence="1">
    <location>
        <begin position="65"/>
        <end position="80"/>
    </location>
</feature>
<feature type="region of interest" description="Disordered" evidence="1">
    <location>
        <begin position="45"/>
        <end position="82"/>
    </location>
</feature>
<evidence type="ECO:0000256" key="1">
    <source>
        <dbReference type="SAM" id="MobiDB-lite"/>
    </source>
</evidence>
<protein>
    <submittedName>
        <fullName evidence="2">Unannotated protein</fullName>
    </submittedName>
</protein>
<accession>A0A6J5YDA4</accession>
<gene>
    <name evidence="2" type="ORF">UFOPK1392_01160</name>
</gene>
<feature type="compositionally biased region" description="Low complexity" evidence="1">
    <location>
        <begin position="48"/>
        <end position="57"/>
    </location>
</feature>
<reference evidence="2" key="1">
    <citation type="submission" date="2020-05" db="EMBL/GenBank/DDBJ databases">
        <authorList>
            <person name="Chiriac C."/>
            <person name="Salcher M."/>
            <person name="Ghai R."/>
            <person name="Kavagutti S V."/>
        </authorList>
    </citation>
    <scope>NUCLEOTIDE SEQUENCE</scope>
</reference>
<evidence type="ECO:0000313" key="2">
    <source>
        <dbReference type="EMBL" id="CAB4323405.1"/>
    </source>
</evidence>
<sequence length="109" mass="11223">MSNCTEPVVGTASSVQLQVPPLITAVHGACTPPRTEPVSDVRVRFTGSTPVSTTSETEPVERRNTSVGTTGLDSTVNSDGSAELVMTPNGVRWLAATENVPSGKLAGTV</sequence>
<organism evidence="2">
    <name type="scientific">freshwater metagenome</name>
    <dbReference type="NCBI Taxonomy" id="449393"/>
    <lineage>
        <taxon>unclassified sequences</taxon>
        <taxon>metagenomes</taxon>
        <taxon>ecological metagenomes</taxon>
    </lineage>
</organism>
<dbReference type="AlphaFoldDB" id="A0A6J5YDA4"/>